<accession>A0AAX6G9H2</accession>
<evidence type="ECO:0000313" key="2">
    <source>
        <dbReference type="EMBL" id="KAJ6825299.1"/>
    </source>
</evidence>
<gene>
    <name evidence="2" type="ORF">M6B38_380795</name>
</gene>
<comment type="caution">
    <text evidence="2">The sequence shown here is derived from an EMBL/GenBank/DDBJ whole genome shotgun (WGS) entry which is preliminary data.</text>
</comment>
<protein>
    <submittedName>
        <fullName evidence="2">Extensin-1-like</fullName>
    </submittedName>
</protein>
<keyword evidence="3" id="KW-1185">Reference proteome</keyword>
<organism evidence="2 3">
    <name type="scientific">Iris pallida</name>
    <name type="common">Sweet iris</name>
    <dbReference type="NCBI Taxonomy" id="29817"/>
    <lineage>
        <taxon>Eukaryota</taxon>
        <taxon>Viridiplantae</taxon>
        <taxon>Streptophyta</taxon>
        <taxon>Embryophyta</taxon>
        <taxon>Tracheophyta</taxon>
        <taxon>Spermatophyta</taxon>
        <taxon>Magnoliopsida</taxon>
        <taxon>Liliopsida</taxon>
        <taxon>Asparagales</taxon>
        <taxon>Iridaceae</taxon>
        <taxon>Iridoideae</taxon>
        <taxon>Irideae</taxon>
        <taxon>Iris</taxon>
    </lineage>
</organism>
<evidence type="ECO:0000313" key="3">
    <source>
        <dbReference type="Proteomes" id="UP001140949"/>
    </source>
</evidence>
<dbReference type="AlphaFoldDB" id="A0AAX6G9H2"/>
<reference evidence="2" key="2">
    <citation type="submission" date="2023-04" db="EMBL/GenBank/DDBJ databases">
        <authorList>
            <person name="Bruccoleri R.E."/>
            <person name="Oakeley E.J."/>
            <person name="Faust A.-M."/>
            <person name="Dessus-Babus S."/>
            <person name="Altorfer M."/>
            <person name="Burckhardt D."/>
            <person name="Oertli M."/>
            <person name="Naumann U."/>
            <person name="Petersen F."/>
            <person name="Wong J."/>
        </authorList>
    </citation>
    <scope>NUCLEOTIDE SEQUENCE</scope>
    <source>
        <strain evidence="2">GSM-AAB239-AS_SAM_17_03QT</strain>
        <tissue evidence="2">Leaf</tissue>
    </source>
</reference>
<feature type="region of interest" description="Disordered" evidence="1">
    <location>
        <begin position="100"/>
        <end position="134"/>
    </location>
</feature>
<dbReference type="EMBL" id="JANAVB010021791">
    <property type="protein sequence ID" value="KAJ6825299.1"/>
    <property type="molecule type" value="Genomic_DNA"/>
</dbReference>
<reference evidence="2" key="1">
    <citation type="journal article" date="2023" name="GigaByte">
        <title>Genome assembly of the bearded iris, Iris pallida Lam.</title>
        <authorList>
            <person name="Bruccoleri R.E."/>
            <person name="Oakeley E.J."/>
            <person name="Faust A.M.E."/>
            <person name="Altorfer M."/>
            <person name="Dessus-Babus S."/>
            <person name="Burckhardt D."/>
            <person name="Oertli M."/>
            <person name="Naumann U."/>
            <person name="Petersen F."/>
            <person name="Wong J."/>
        </authorList>
    </citation>
    <scope>NUCLEOTIDE SEQUENCE</scope>
    <source>
        <strain evidence="2">GSM-AAB239-AS_SAM_17_03QT</strain>
    </source>
</reference>
<sequence>MSLPSSVRLHSRCDHHIRLTRAPVLLDQLQTPPTTTHQAPSPAPAPSLTTSIPFGHRTLVLTSIVCPPANPRDPCTQTRRRMRADLPWATVDGQIRRRRFPPVVPPTRRSTGRCGSTPIPTQAPASQRMSILRR</sequence>
<feature type="compositionally biased region" description="Polar residues" evidence="1">
    <location>
        <begin position="118"/>
        <end position="134"/>
    </location>
</feature>
<name>A0AAX6G9H2_IRIPA</name>
<feature type="region of interest" description="Disordered" evidence="1">
    <location>
        <begin position="31"/>
        <end position="51"/>
    </location>
</feature>
<proteinExistence type="predicted"/>
<dbReference type="Proteomes" id="UP001140949">
    <property type="component" value="Unassembled WGS sequence"/>
</dbReference>
<evidence type="ECO:0000256" key="1">
    <source>
        <dbReference type="SAM" id="MobiDB-lite"/>
    </source>
</evidence>